<feature type="region of interest" description="Disordered" evidence="1">
    <location>
        <begin position="37"/>
        <end position="90"/>
    </location>
</feature>
<feature type="compositionally biased region" description="Polar residues" evidence="1">
    <location>
        <begin position="61"/>
        <end position="83"/>
    </location>
</feature>
<dbReference type="Proteomes" id="UP000678393">
    <property type="component" value="Unassembled WGS sequence"/>
</dbReference>
<protein>
    <submittedName>
        <fullName evidence="2">Uncharacterized protein</fullName>
    </submittedName>
</protein>
<feature type="compositionally biased region" description="Low complexity" evidence="1">
    <location>
        <begin position="48"/>
        <end position="60"/>
    </location>
</feature>
<sequence>MMKCVTTVLDVSRLVHHSEVPSGPFRLSLCHQTFSERPTSCTHQSGDPTPRTWTPGTRRTSLTSGPALNPGPRNSSSMVSWNRSELCPGC</sequence>
<accession>A0A8S3YXP6</accession>
<evidence type="ECO:0000313" key="3">
    <source>
        <dbReference type="Proteomes" id="UP000678393"/>
    </source>
</evidence>
<organism evidence="2 3">
    <name type="scientific">Candidula unifasciata</name>
    <dbReference type="NCBI Taxonomy" id="100452"/>
    <lineage>
        <taxon>Eukaryota</taxon>
        <taxon>Metazoa</taxon>
        <taxon>Spiralia</taxon>
        <taxon>Lophotrochozoa</taxon>
        <taxon>Mollusca</taxon>
        <taxon>Gastropoda</taxon>
        <taxon>Heterobranchia</taxon>
        <taxon>Euthyneura</taxon>
        <taxon>Panpulmonata</taxon>
        <taxon>Eupulmonata</taxon>
        <taxon>Stylommatophora</taxon>
        <taxon>Helicina</taxon>
        <taxon>Helicoidea</taxon>
        <taxon>Geomitridae</taxon>
        <taxon>Candidula</taxon>
    </lineage>
</organism>
<feature type="non-terminal residue" evidence="2">
    <location>
        <position position="1"/>
    </location>
</feature>
<keyword evidence="3" id="KW-1185">Reference proteome</keyword>
<comment type="caution">
    <text evidence="2">The sequence shown here is derived from an EMBL/GenBank/DDBJ whole genome shotgun (WGS) entry which is preliminary data.</text>
</comment>
<reference evidence="2" key="1">
    <citation type="submission" date="2021-04" db="EMBL/GenBank/DDBJ databases">
        <authorList>
            <consortium name="Molecular Ecology Group"/>
        </authorList>
    </citation>
    <scope>NUCLEOTIDE SEQUENCE</scope>
</reference>
<dbReference type="EMBL" id="CAJHNH020001147">
    <property type="protein sequence ID" value="CAG5121724.1"/>
    <property type="molecule type" value="Genomic_DNA"/>
</dbReference>
<evidence type="ECO:0000256" key="1">
    <source>
        <dbReference type="SAM" id="MobiDB-lite"/>
    </source>
</evidence>
<feature type="compositionally biased region" description="Polar residues" evidence="1">
    <location>
        <begin position="37"/>
        <end position="47"/>
    </location>
</feature>
<dbReference type="AlphaFoldDB" id="A0A8S3YXP6"/>
<proteinExistence type="predicted"/>
<evidence type="ECO:0000313" key="2">
    <source>
        <dbReference type="EMBL" id="CAG5121724.1"/>
    </source>
</evidence>
<name>A0A8S3YXP6_9EUPU</name>
<gene>
    <name evidence="2" type="ORF">CUNI_LOCUS7282</name>
</gene>